<keyword evidence="3 9" id="KW-0808">Transferase</keyword>
<evidence type="ECO:0000313" key="9">
    <source>
        <dbReference type="EMBL" id="VAW79696.1"/>
    </source>
</evidence>
<evidence type="ECO:0000256" key="6">
    <source>
        <dbReference type="ARBA" id="ARBA00022932"/>
    </source>
</evidence>
<dbReference type="InterPro" id="IPR004622">
    <property type="entry name" value="DNA_pol_HolB"/>
</dbReference>
<dbReference type="InterPro" id="IPR050238">
    <property type="entry name" value="DNA_Rep/Repair_Clamp_Loader"/>
</dbReference>
<dbReference type="NCBIfam" id="NF004310">
    <property type="entry name" value="PRK05707.1"/>
    <property type="match status" value="1"/>
</dbReference>
<evidence type="ECO:0000256" key="5">
    <source>
        <dbReference type="ARBA" id="ARBA00022705"/>
    </source>
</evidence>
<evidence type="ECO:0000259" key="8">
    <source>
        <dbReference type="Pfam" id="PF09115"/>
    </source>
</evidence>
<protein>
    <recommendedName>
        <fullName evidence="2">DNA polymerase III subunit delta'</fullName>
        <ecNumber evidence="1">2.7.7.7</ecNumber>
    </recommendedName>
</protein>
<dbReference type="NCBIfam" id="TIGR00678">
    <property type="entry name" value="holB"/>
    <property type="match status" value="1"/>
</dbReference>
<organism evidence="9">
    <name type="scientific">hydrothermal vent metagenome</name>
    <dbReference type="NCBI Taxonomy" id="652676"/>
    <lineage>
        <taxon>unclassified sequences</taxon>
        <taxon>metagenomes</taxon>
        <taxon>ecological metagenomes</taxon>
    </lineage>
</organism>
<sequence>MINATPWLDTTWQHLNKARLQSRLPHAILLAGNKGVGKQLLADRLAHSLLCEKPDDQGEACGQCAACGWLHAGTHPDLQVVEPEEAGKAIKVDQVRSLCAGLAITSHGGRHKVAIVRPAEAMNINAANSLLKTLEEPTANTLLILASAMPGRLLPTVRSRCQQIPVPLPTQEQAIEWLASNGLQGETAARSLLLAGGAPLHALSLHENGAEALMANSLEQLRSVCEGRLDPLTVAVEWQGDTIALRLEGWRLLLQGMIRTRLVPEEHSVNGLAQKLQTIVESVDCKSLYAFLDRVDSALNTLGSGLNRQLVLEDLLMRWAALPARRQNNVAQGSR</sequence>
<dbReference type="SUPFAM" id="SSF52540">
    <property type="entry name" value="P-loop containing nucleoside triphosphate hydrolases"/>
    <property type="match status" value="1"/>
</dbReference>
<dbReference type="GO" id="GO:0003887">
    <property type="term" value="F:DNA-directed DNA polymerase activity"/>
    <property type="evidence" value="ECO:0007669"/>
    <property type="project" value="UniProtKB-KW"/>
</dbReference>
<gene>
    <name evidence="9" type="ORF">MNBD_GAMMA15-857</name>
</gene>
<dbReference type="EC" id="2.7.7.7" evidence="1"/>
<dbReference type="InterPro" id="IPR015199">
    <property type="entry name" value="DNA_pol_III_delta_C"/>
</dbReference>
<dbReference type="Pfam" id="PF09115">
    <property type="entry name" value="DNApol3-delta_C"/>
    <property type="match status" value="1"/>
</dbReference>
<evidence type="ECO:0000256" key="7">
    <source>
        <dbReference type="ARBA" id="ARBA00049244"/>
    </source>
</evidence>
<dbReference type="Pfam" id="PF13177">
    <property type="entry name" value="DNA_pol3_delta2"/>
    <property type="match status" value="1"/>
</dbReference>
<evidence type="ECO:0000256" key="2">
    <source>
        <dbReference type="ARBA" id="ARBA00014363"/>
    </source>
</evidence>
<keyword evidence="4 9" id="KW-0548">Nucleotidyltransferase</keyword>
<dbReference type="GO" id="GO:0009360">
    <property type="term" value="C:DNA polymerase III complex"/>
    <property type="evidence" value="ECO:0007669"/>
    <property type="project" value="InterPro"/>
</dbReference>
<accession>A0A3B0ZG91</accession>
<dbReference type="InterPro" id="IPR027417">
    <property type="entry name" value="P-loop_NTPase"/>
</dbReference>
<dbReference type="GO" id="GO:0003677">
    <property type="term" value="F:DNA binding"/>
    <property type="evidence" value="ECO:0007669"/>
    <property type="project" value="InterPro"/>
</dbReference>
<evidence type="ECO:0000256" key="3">
    <source>
        <dbReference type="ARBA" id="ARBA00022679"/>
    </source>
</evidence>
<keyword evidence="6" id="KW-0239">DNA-directed DNA polymerase</keyword>
<dbReference type="Gene3D" id="3.40.50.300">
    <property type="entry name" value="P-loop containing nucleotide triphosphate hydrolases"/>
    <property type="match status" value="1"/>
</dbReference>
<dbReference type="GO" id="GO:0006261">
    <property type="term" value="P:DNA-templated DNA replication"/>
    <property type="evidence" value="ECO:0007669"/>
    <property type="project" value="TreeGrafter"/>
</dbReference>
<proteinExistence type="predicted"/>
<comment type="catalytic activity">
    <reaction evidence="7">
        <text>DNA(n) + a 2'-deoxyribonucleoside 5'-triphosphate = DNA(n+1) + diphosphate</text>
        <dbReference type="Rhea" id="RHEA:22508"/>
        <dbReference type="Rhea" id="RHEA-COMP:17339"/>
        <dbReference type="Rhea" id="RHEA-COMP:17340"/>
        <dbReference type="ChEBI" id="CHEBI:33019"/>
        <dbReference type="ChEBI" id="CHEBI:61560"/>
        <dbReference type="ChEBI" id="CHEBI:173112"/>
        <dbReference type="EC" id="2.7.7.7"/>
    </reaction>
</comment>
<keyword evidence="5" id="KW-0235">DNA replication</keyword>
<dbReference type="GO" id="GO:0008408">
    <property type="term" value="F:3'-5' exonuclease activity"/>
    <property type="evidence" value="ECO:0007669"/>
    <property type="project" value="InterPro"/>
</dbReference>
<evidence type="ECO:0000256" key="4">
    <source>
        <dbReference type="ARBA" id="ARBA00022695"/>
    </source>
</evidence>
<dbReference type="PANTHER" id="PTHR11669:SF8">
    <property type="entry name" value="DNA POLYMERASE III SUBUNIT DELTA"/>
    <property type="match status" value="1"/>
</dbReference>
<dbReference type="EMBL" id="UOFN01000118">
    <property type="protein sequence ID" value="VAW79696.1"/>
    <property type="molecule type" value="Genomic_DNA"/>
</dbReference>
<reference evidence="9" key="1">
    <citation type="submission" date="2018-06" db="EMBL/GenBank/DDBJ databases">
        <authorList>
            <person name="Zhirakovskaya E."/>
        </authorList>
    </citation>
    <scope>NUCLEOTIDE SEQUENCE</scope>
</reference>
<dbReference type="AlphaFoldDB" id="A0A3B0ZG91"/>
<evidence type="ECO:0000256" key="1">
    <source>
        <dbReference type="ARBA" id="ARBA00012417"/>
    </source>
</evidence>
<dbReference type="PANTHER" id="PTHR11669">
    <property type="entry name" value="REPLICATION FACTOR C / DNA POLYMERASE III GAMMA-TAU SUBUNIT"/>
    <property type="match status" value="1"/>
</dbReference>
<name>A0A3B0ZG91_9ZZZZ</name>
<feature type="domain" description="DNA polymerase III delta subunit C-terminal" evidence="8">
    <location>
        <begin position="217"/>
        <end position="319"/>
    </location>
</feature>